<organism evidence="1 2">
    <name type="scientific">Pyrenophora seminiperda CCB06</name>
    <dbReference type="NCBI Taxonomy" id="1302712"/>
    <lineage>
        <taxon>Eukaryota</taxon>
        <taxon>Fungi</taxon>
        <taxon>Dikarya</taxon>
        <taxon>Ascomycota</taxon>
        <taxon>Pezizomycotina</taxon>
        <taxon>Dothideomycetes</taxon>
        <taxon>Pleosporomycetidae</taxon>
        <taxon>Pleosporales</taxon>
        <taxon>Pleosporineae</taxon>
        <taxon>Pleosporaceae</taxon>
        <taxon>Pyrenophora</taxon>
    </lineage>
</organism>
<keyword evidence="2" id="KW-1185">Reference proteome</keyword>
<evidence type="ECO:0000313" key="2">
    <source>
        <dbReference type="Proteomes" id="UP000265663"/>
    </source>
</evidence>
<sequence>MLPPPPHRCRRKHRNFHPSLAAVIGLGDTHSADEQGNEQLGGRETVAAILENGTLMGVLRKVLVTCE</sequence>
<dbReference type="AlphaFoldDB" id="A0A3M7LXL3"/>
<dbReference type="OrthoDB" id="2746at2759"/>
<dbReference type="EMBL" id="KE747809">
    <property type="protein sequence ID" value="RMZ66930.1"/>
    <property type="molecule type" value="Genomic_DNA"/>
</dbReference>
<evidence type="ECO:0000313" key="1">
    <source>
        <dbReference type="EMBL" id="RMZ66930.1"/>
    </source>
</evidence>
<reference evidence="1 2" key="1">
    <citation type="journal article" date="2014" name="PLoS ONE">
        <title>De novo Genome Assembly of the Fungal Plant Pathogen Pyrenophora semeniperda.</title>
        <authorList>
            <person name="Soliai M.M."/>
            <person name="Meyer S.E."/>
            <person name="Udall J.A."/>
            <person name="Elzinga D.E."/>
            <person name="Hermansen R.A."/>
            <person name="Bodily P.M."/>
            <person name="Hart A.A."/>
            <person name="Coleman C.E."/>
        </authorList>
    </citation>
    <scope>NUCLEOTIDE SEQUENCE [LARGE SCALE GENOMIC DNA]</scope>
    <source>
        <strain evidence="1 2">CCB06</strain>
        <tissue evidence="1">Mycelium</tissue>
    </source>
</reference>
<proteinExistence type="predicted"/>
<accession>A0A3M7LXL3</accession>
<name>A0A3M7LXL3_9PLEO</name>
<dbReference type="Proteomes" id="UP000265663">
    <property type="component" value="Unassembled WGS sequence"/>
</dbReference>
<gene>
    <name evidence="1" type="ORF">GMOD_00002315</name>
</gene>
<protein>
    <submittedName>
        <fullName evidence="1">MIP18 family</fullName>
    </submittedName>
</protein>